<feature type="domain" description="RanBP2-type" evidence="8">
    <location>
        <begin position="477"/>
        <end position="508"/>
    </location>
</feature>
<dbReference type="AlphaFoldDB" id="A0AAU9J8R8"/>
<evidence type="ECO:0000313" key="10">
    <source>
        <dbReference type="EMBL" id="CAG9322627.1"/>
    </source>
</evidence>
<evidence type="ECO:0000259" key="8">
    <source>
        <dbReference type="PROSITE" id="PS50199"/>
    </source>
</evidence>
<keyword evidence="3" id="KW-0833">Ubl conjugation pathway</keyword>
<dbReference type="Proteomes" id="UP001162131">
    <property type="component" value="Unassembled WGS sequence"/>
</dbReference>
<gene>
    <name evidence="10" type="ORF">BSTOLATCC_MIC31750</name>
</gene>
<keyword evidence="4" id="KW-0378">Hydrolase</keyword>
<evidence type="ECO:0000256" key="5">
    <source>
        <dbReference type="ARBA" id="ARBA00022833"/>
    </source>
</evidence>
<keyword evidence="5" id="KW-0862">Zinc</keyword>
<dbReference type="EMBL" id="CAJZBQ010000032">
    <property type="protein sequence ID" value="CAG9322627.1"/>
    <property type="molecule type" value="Genomic_DNA"/>
</dbReference>
<sequence>MKTCAYCKRIIFSGDRHDLFCVQRIKHLGDTGEQKEIEASIGFKNNLGDMNCFLNAALQALWHITPIKENILGCSLHCPSNRNHWCILCGIKKIFQEINEMARKSNQVNFDASELRSNLASLHIESGEFKLNSSADSMEVLIEILNTMHNAYIHNDSMNASNILCEPKCPSHFTFDFQIEEKSICACQAENITQWDYCTFSHPFYINDILEESKKINSSILMRVDMEEINNFVGNSSVVPFKFRLADFIKAQWRDNVVKKCAGDRENCRYNSSTKELRLRTIPRFLIFQLVWNDIYQKRLDILKVITSISGSINVESIYANINQQCYNLHSMIIYGLGHYIYCFRNKRRNQWYKCDDDKESIIGEGKWEDFIEDMINSKQYPVGLFYEMSNLMDNYELSDSKLLELERHCLFDDLEEGPKEPDTNQDPTLVRPTPSIINEPPKQIVYQIPERQMWTCKCGHENEINWSLCSKCSSLKAGEVGWVCNSCTFINDINLSICESCGQEKFEHITSPNLWRCIICSFENSINSTICSSCKNSRLGESWKCKYCATPNSSRASMCKNCRNKKEESIDRCERCGKQTPNLKICLDCRIRANGYNNRCEPASQNHVKFCFKCNKVLINWLCNYCEARIEQSNYNGFCPYCNKKDIDFPTLCESCSKICWVCSCGRCNIGLEYQCIYCKLYKSLSINRPRY</sequence>
<evidence type="ECO:0000256" key="6">
    <source>
        <dbReference type="PROSITE-ProRule" id="PRU00322"/>
    </source>
</evidence>
<feature type="domain" description="USP" evidence="9">
    <location>
        <begin position="41"/>
        <end position="390"/>
    </location>
</feature>
<dbReference type="PROSITE" id="PS50235">
    <property type="entry name" value="USP_3"/>
    <property type="match status" value="1"/>
</dbReference>
<dbReference type="PROSITE" id="PS50199">
    <property type="entry name" value="ZF_RANBP2_2"/>
    <property type="match status" value="3"/>
</dbReference>
<dbReference type="SUPFAM" id="SSF54001">
    <property type="entry name" value="Cysteine proteinases"/>
    <property type="match status" value="1"/>
</dbReference>
<dbReference type="InterPro" id="IPR028889">
    <property type="entry name" value="USP"/>
</dbReference>
<evidence type="ECO:0000256" key="1">
    <source>
        <dbReference type="ARBA" id="ARBA00022723"/>
    </source>
</evidence>
<evidence type="ECO:0000256" key="7">
    <source>
        <dbReference type="SAM" id="MobiDB-lite"/>
    </source>
</evidence>
<keyword evidence="1" id="KW-0479">Metal-binding</keyword>
<dbReference type="InterPro" id="IPR038765">
    <property type="entry name" value="Papain-like_cys_pep_sf"/>
</dbReference>
<keyword evidence="2 6" id="KW-0863">Zinc-finger</keyword>
<dbReference type="Gene3D" id="2.30.30.380">
    <property type="entry name" value="Zn-finger domain of Sec23/24"/>
    <property type="match status" value="1"/>
</dbReference>
<evidence type="ECO:0000313" key="11">
    <source>
        <dbReference type="Proteomes" id="UP001162131"/>
    </source>
</evidence>
<dbReference type="Gene3D" id="3.90.70.10">
    <property type="entry name" value="Cysteine proteinases"/>
    <property type="match status" value="1"/>
</dbReference>
<keyword evidence="11" id="KW-1185">Reference proteome</keyword>
<dbReference type="InterPro" id="IPR052398">
    <property type="entry name" value="Ubiquitin_hydrolase_53/54"/>
</dbReference>
<dbReference type="SUPFAM" id="SSF90209">
    <property type="entry name" value="Ran binding protein zinc finger-like"/>
    <property type="match status" value="1"/>
</dbReference>
<dbReference type="InterPro" id="IPR001876">
    <property type="entry name" value="Znf_RanBP2"/>
</dbReference>
<dbReference type="GO" id="GO:0004843">
    <property type="term" value="F:cysteine-type deubiquitinase activity"/>
    <property type="evidence" value="ECO:0007669"/>
    <property type="project" value="InterPro"/>
</dbReference>
<protein>
    <recommendedName>
        <fullName evidence="12">Ubiquitinyl hydrolase 1</fullName>
    </recommendedName>
</protein>
<reference evidence="10" key="1">
    <citation type="submission" date="2021-09" db="EMBL/GenBank/DDBJ databases">
        <authorList>
            <consortium name="AG Swart"/>
            <person name="Singh M."/>
            <person name="Singh A."/>
            <person name="Seah K."/>
            <person name="Emmerich C."/>
        </authorList>
    </citation>
    <scope>NUCLEOTIDE SEQUENCE</scope>
    <source>
        <strain evidence="10">ATCC30299</strain>
    </source>
</reference>
<evidence type="ECO:0008006" key="12">
    <source>
        <dbReference type="Google" id="ProtNLM"/>
    </source>
</evidence>
<dbReference type="InterPro" id="IPR036443">
    <property type="entry name" value="Znf_RanBP2_sf"/>
</dbReference>
<proteinExistence type="predicted"/>
<dbReference type="InterPro" id="IPR001394">
    <property type="entry name" value="Peptidase_C19_UCH"/>
</dbReference>
<feature type="domain" description="RanBP2-type" evidence="8">
    <location>
        <begin position="512"/>
        <end position="541"/>
    </location>
</feature>
<evidence type="ECO:0000256" key="2">
    <source>
        <dbReference type="ARBA" id="ARBA00022771"/>
    </source>
</evidence>
<feature type="region of interest" description="Disordered" evidence="7">
    <location>
        <begin position="416"/>
        <end position="435"/>
    </location>
</feature>
<dbReference type="PANTHER" id="PTHR22975">
    <property type="entry name" value="UBIQUITIN SPECIFIC PROTEINASE"/>
    <property type="match status" value="1"/>
</dbReference>
<dbReference type="PANTHER" id="PTHR22975:SF9">
    <property type="entry name" value="ECHINUS SPLICE FORM 3"/>
    <property type="match status" value="1"/>
</dbReference>
<feature type="domain" description="RanBP2-type" evidence="8">
    <location>
        <begin position="539"/>
        <end position="569"/>
    </location>
</feature>
<evidence type="ECO:0000259" key="9">
    <source>
        <dbReference type="PROSITE" id="PS50235"/>
    </source>
</evidence>
<organism evidence="10 11">
    <name type="scientific">Blepharisma stoltei</name>
    <dbReference type="NCBI Taxonomy" id="1481888"/>
    <lineage>
        <taxon>Eukaryota</taxon>
        <taxon>Sar</taxon>
        <taxon>Alveolata</taxon>
        <taxon>Ciliophora</taxon>
        <taxon>Postciliodesmatophora</taxon>
        <taxon>Heterotrichea</taxon>
        <taxon>Heterotrichida</taxon>
        <taxon>Blepharismidae</taxon>
        <taxon>Blepharisma</taxon>
    </lineage>
</organism>
<evidence type="ECO:0000256" key="3">
    <source>
        <dbReference type="ARBA" id="ARBA00022786"/>
    </source>
</evidence>
<accession>A0AAU9J8R8</accession>
<dbReference type="SMART" id="SM00547">
    <property type="entry name" value="ZnF_RBZ"/>
    <property type="match status" value="4"/>
</dbReference>
<dbReference type="GO" id="GO:0016579">
    <property type="term" value="P:protein deubiquitination"/>
    <property type="evidence" value="ECO:0007669"/>
    <property type="project" value="InterPro"/>
</dbReference>
<comment type="caution">
    <text evidence="10">The sequence shown here is derived from an EMBL/GenBank/DDBJ whole genome shotgun (WGS) entry which is preliminary data.</text>
</comment>
<dbReference type="PROSITE" id="PS01358">
    <property type="entry name" value="ZF_RANBP2_1"/>
    <property type="match status" value="3"/>
</dbReference>
<dbReference type="GO" id="GO:0008270">
    <property type="term" value="F:zinc ion binding"/>
    <property type="evidence" value="ECO:0007669"/>
    <property type="project" value="UniProtKB-KW"/>
</dbReference>
<evidence type="ECO:0000256" key="4">
    <source>
        <dbReference type="ARBA" id="ARBA00022801"/>
    </source>
</evidence>
<dbReference type="Pfam" id="PF00443">
    <property type="entry name" value="UCH"/>
    <property type="match status" value="1"/>
</dbReference>
<name>A0AAU9J8R8_9CILI</name>